<feature type="domain" description="LamG-like jellyroll fold" evidence="4">
    <location>
        <begin position="61"/>
        <end position="185"/>
    </location>
</feature>
<accession>A0ABU3CBS1</accession>
<gene>
    <name evidence="5" type="ORF">RM553_13170</name>
</gene>
<dbReference type="SUPFAM" id="SSF101898">
    <property type="entry name" value="NHL repeat"/>
    <property type="match status" value="1"/>
</dbReference>
<dbReference type="Pfam" id="PF13860">
    <property type="entry name" value="FlgD_ig"/>
    <property type="match status" value="1"/>
</dbReference>
<protein>
    <submittedName>
        <fullName evidence="5">LamG-like jellyroll fold domain-containing protein</fullName>
    </submittedName>
</protein>
<dbReference type="InterPro" id="IPR025965">
    <property type="entry name" value="FlgD/Vpr_Ig-like"/>
</dbReference>
<dbReference type="Proteomes" id="UP001262889">
    <property type="component" value="Unassembled WGS sequence"/>
</dbReference>
<evidence type="ECO:0000256" key="1">
    <source>
        <dbReference type="ARBA" id="ARBA00022729"/>
    </source>
</evidence>
<dbReference type="Pfam" id="PF13385">
    <property type="entry name" value="Laminin_G_3"/>
    <property type="match status" value="1"/>
</dbReference>
<proteinExistence type="predicted"/>
<reference evidence="5 6" key="1">
    <citation type="submission" date="2023-09" db="EMBL/GenBank/DDBJ databases">
        <authorList>
            <person name="Rey-Velasco X."/>
        </authorList>
    </citation>
    <scope>NUCLEOTIDE SEQUENCE [LARGE SCALE GENOMIC DNA]</scope>
    <source>
        <strain evidence="5 6">F363</strain>
    </source>
</reference>
<dbReference type="Gene3D" id="2.120.10.30">
    <property type="entry name" value="TolB, C-terminal domain"/>
    <property type="match status" value="1"/>
</dbReference>
<dbReference type="EMBL" id="JAVRHQ010000016">
    <property type="protein sequence ID" value="MDT0643787.1"/>
    <property type="molecule type" value="Genomic_DNA"/>
</dbReference>
<dbReference type="InterPro" id="IPR006558">
    <property type="entry name" value="LamG-like"/>
</dbReference>
<evidence type="ECO:0000259" key="4">
    <source>
        <dbReference type="SMART" id="SM00560"/>
    </source>
</evidence>
<comment type="caution">
    <text evidence="5">The sequence shown here is derived from an EMBL/GenBank/DDBJ whole genome shotgun (WGS) entry which is preliminary data.</text>
</comment>
<evidence type="ECO:0000313" key="5">
    <source>
        <dbReference type="EMBL" id="MDT0643787.1"/>
    </source>
</evidence>
<dbReference type="InterPro" id="IPR013320">
    <property type="entry name" value="ConA-like_dom_sf"/>
</dbReference>
<keyword evidence="6" id="KW-1185">Reference proteome</keyword>
<dbReference type="SUPFAM" id="SSF49899">
    <property type="entry name" value="Concanavalin A-like lectins/glucanases"/>
    <property type="match status" value="1"/>
</dbReference>
<feature type="signal peptide" evidence="3">
    <location>
        <begin position="1"/>
        <end position="19"/>
    </location>
</feature>
<sequence length="1024" mass="114168">MRKAICLLISICFCSSFFAQNFHYTLDPPQGAVNNCDVNLGGVQFDGVNDWIDIPDITLTADFTIEFWAKLEGEITNDDAVLGQIGKGPDINFDWKKVRIYVPNEGSAGRVIYANTTVNPGEWNHFAFVRKGRSIRLYINGIEDKITTSYWTGNYSIQALGRGNAGFFGGCLDELRIWNKARSFEEIADNYKQEISTNSQGLIAYYDFNATGKEVIDLSGKTGNGMLGAALASGNDDPVRNNDVPEICNYLPQSLSTLEKNSYVLSRATTTSAGVYAEDGTLVRTLWNNKFQQAGTYPLNWDNKDDAGNTVNSGSYYIKLLSNNLIAEWEGPIGNNSPYLTGEGVQTSYEQLRSMSIVNGYAYLAAGFNEGKAAQWKVDLNNPNVRIPIKILKEGVFGNGQETEYSTTDGKTVYYGGYDDWGRDKVSFIIGINPADDSFHNFSNGRPYTTAAGGDTYTSAIAVMTDEVKYDKFISGMAVQRDGDFLFVSYINLNELRVYHKTTGSLLRTITIEKPSLTAIDSHGNGDLWLKYDGNKVEKFRINGDGSITSTGVKLEGNNKVHALGADHSGKVIAIVDGMTQTIKRFSVTDGSFLNSFGQKGGYATNPTVLDNKFYFSDHRDDGKFLRGAKTFITYEADGSYWVGDTYNRRVLHFSAADKLLDKIEYQGEVRSATVDPNDPTRVFADYMEFEVDYSKKLGGDNGSWKTVRNWRYHTDGFDNWYYKLRFVYTLPNGRTYAQINPSKADDPFVIFELDPNYGLRNTGIKFPKGGNPWVLDWFLKADGSMRKYTLSGEENARTVTWAEAPLTGFDANNNPQWGSLKTIAQLKNQDKLQPYHRYGIFQNTPPIPDLSENNILVSYENHHPGLGTTGYHLGGLKPGTDKWLWRAMPSTPEDYTGPFPTDGRYDIGNGVHYPGGPAIVIDDLIFAGYHGELWKNSTVNMWYIYRDDGLMLKLFGVKGTDVANESTPYGSAGNALSANVVKIGEVYYLYHADENAHGGVNRWRISNVESIQEQQVKVEVKEM</sequence>
<keyword evidence="1 3" id="KW-0732">Signal</keyword>
<dbReference type="Gene3D" id="2.60.120.200">
    <property type="match status" value="1"/>
</dbReference>
<evidence type="ECO:0000256" key="3">
    <source>
        <dbReference type="SAM" id="SignalP"/>
    </source>
</evidence>
<name>A0ABU3CBS1_9FLAO</name>
<dbReference type="RefSeq" id="WP_311535406.1">
    <property type="nucleotide sequence ID" value="NZ_JAVRHQ010000016.1"/>
</dbReference>
<evidence type="ECO:0000313" key="6">
    <source>
        <dbReference type="Proteomes" id="UP001262889"/>
    </source>
</evidence>
<keyword evidence="2" id="KW-1015">Disulfide bond</keyword>
<dbReference type="InterPro" id="IPR011042">
    <property type="entry name" value="6-blade_b-propeller_TolB-like"/>
</dbReference>
<evidence type="ECO:0000256" key="2">
    <source>
        <dbReference type="ARBA" id="ARBA00023157"/>
    </source>
</evidence>
<dbReference type="Gene3D" id="2.60.40.4070">
    <property type="match status" value="1"/>
</dbReference>
<organism evidence="5 6">
    <name type="scientific">Autumnicola tepida</name>
    <dbReference type="NCBI Taxonomy" id="3075595"/>
    <lineage>
        <taxon>Bacteria</taxon>
        <taxon>Pseudomonadati</taxon>
        <taxon>Bacteroidota</taxon>
        <taxon>Flavobacteriia</taxon>
        <taxon>Flavobacteriales</taxon>
        <taxon>Flavobacteriaceae</taxon>
        <taxon>Autumnicola</taxon>
    </lineage>
</organism>
<feature type="chain" id="PRO_5046157721" evidence="3">
    <location>
        <begin position="20"/>
        <end position="1024"/>
    </location>
</feature>
<dbReference type="SMART" id="SM00560">
    <property type="entry name" value="LamGL"/>
    <property type="match status" value="1"/>
</dbReference>